<evidence type="ECO:0000256" key="2">
    <source>
        <dbReference type="ARBA" id="ARBA00005684"/>
    </source>
</evidence>
<dbReference type="PANTHER" id="PTHR32438">
    <property type="entry name" value="4-ALPHA-GLUCANOTRANSFERASE DPE1, CHLOROPLASTIC/AMYLOPLASTIC"/>
    <property type="match status" value="1"/>
</dbReference>
<evidence type="ECO:0000256" key="10">
    <source>
        <dbReference type="RuleBase" id="RU361207"/>
    </source>
</evidence>
<dbReference type="NCBIfam" id="TIGR00217">
    <property type="entry name" value="malQ"/>
    <property type="match status" value="1"/>
</dbReference>
<dbReference type="Pfam" id="PF02446">
    <property type="entry name" value="Glyco_hydro_77"/>
    <property type="match status" value="1"/>
</dbReference>
<evidence type="ECO:0000256" key="4">
    <source>
        <dbReference type="ARBA" id="ARBA00020295"/>
    </source>
</evidence>
<dbReference type="GO" id="GO:0004134">
    <property type="term" value="F:4-alpha-glucanotransferase activity"/>
    <property type="evidence" value="ECO:0007669"/>
    <property type="project" value="UniProtKB-EC"/>
</dbReference>
<name>A0A926F7B8_9FIRM</name>
<accession>A0A926F7B8</accession>
<keyword evidence="7 10" id="KW-0119">Carbohydrate metabolism</keyword>
<evidence type="ECO:0000256" key="6">
    <source>
        <dbReference type="ARBA" id="ARBA00022679"/>
    </source>
</evidence>
<gene>
    <name evidence="11" type="primary">malQ</name>
    <name evidence="11" type="ORF">H8706_01690</name>
</gene>
<evidence type="ECO:0000256" key="3">
    <source>
        <dbReference type="ARBA" id="ARBA00012560"/>
    </source>
</evidence>
<evidence type="ECO:0000256" key="8">
    <source>
        <dbReference type="ARBA" id="ARBA00031423"/>
    </source>
</evidence>
<evidence type="ECO:0000313" key="12">
    <source>
        <dbReference type="Proteomes" id="UP000647416"/>
    </source>
</evidence>
<evidence type="ECO:0000256" key="5">
    <source>
        <dbReference type="ARBA" id="ARBA00022676"/>
    </source>
</evidence>
<dbReference type="GO" id="GO:0005975">
    <property type="term" value="P:carbohydrate metabolic process"/>
    <property type="evidence" value="ECO:0007669"/>
    <property type="project" value="InterPro"/>
</dbReference>
<reference evidence="11" key="1">
    <citation type="submission" date="2020-08" db="EMBL/GenBank/DDBJ databases">
        <title>Genome public.</title>
        <authorList>
            <person name="Liu C."/>
            <person name="Sun Q."/>
        </authorList>
    </citation>
    <scope>NUCLEOTIDE SEQUENCE</scope>
    <source>
        <strain evidence="11">NSJ-50</strain>
    </source>
</reference>
<dbReference type="EMBL" id="JACRTE010000001">
    <property type="protein sequence ID" value="MBC8595583.1"/>
    <property type="molecule type" value="Genomic_DNA"/>
</dbReference>
<comment type="caution">
    <text evidence="11">The sequence shown here is derived from an EMBL/GenBank/DDBJ whole genome shotgun (WGS) entry which is preliminary data.</text>
</comment>
<proteinExistence type="inferred from homology"/>
<dbReference type="Gene3D" id="3.20.20.80">
    <property type="entry name" value="Glycosidases"/>
    <property type="match status" value="1"/>
</dbReference>
<dbReference type="EC" id="2.4.1.25" evidence="3 10"/>
<comment type="catalytic activity">
    <reaction evidence="1 10">
        <text>Transfers a segment of a (1-&gt;4)-alpha-D-glucan to a new position in an acceptor, which may be glucose or a (1-&gt;4)-alpha-D-glucan.</text>
        <dbReference type="EC" id="2.4.1.25"/>
    </reaction>
</comment>
<dbReference type="PANTHER" id="PTHR32438:SF5">
    <property type="entry name" value="4-ALPHA-GLUCANOTRANSFERASE DPE1, CHLOROPLASTIC_AMYLOPLASTIC"/>
    <property type="match status" value="1"/>
</dbReference>
<sequence length="470" mass="54771">MHISTLYGDYSCGSFGKEAKEFIDFLSDTGFSVWQVLPFGTTDECNSPYKSYSAFGGNPYFVDLNSLYEKGYITYDELNRQKQNTPYSCEYKRLFDERVTLLCDCAQKVPDAEREKIEKFIEENNYLADFCKFMALKSANSDAEWQKWQNFDIDEKILFGWKFIQYEFFNQWQEIKKYANEKNISIIGDIPIYVSQDSCDVWSNRDEFLLDEKGYPTSVAGVPPDYFSKDGQLWGNPLYDWDKMKKNDCKWWVDRISHMLKMFDGIRIDHFRGLESFWSVPADAKTAASGKWVKGPGLDFIEKIKKTADGKMIIAEDLGEISEDVKRLVEDSGFPGMRVLQFGFLSYDDNVHLPHNYIKNCVAYTGTHDNNTLLGYLWELDADKKKYLLKYCGYENENWENGFDSIVRTLFASSADTVILPIQDLLKYGSDTRLNTPGTSENNWLYRITKDQLSGIDKNYYRDLIKLYKR</sequence>
<evidence type="ECO:0000256" key="7">
    <source>
        <dbReference type="ARBA" id="ARBA00023277"/>
    </source>
</evidence>
<dbReference type="Proteomes" id="UP000647416">
    <property type="component" value="Unassembled WGS sequence"/>
</dbReference>
<organism evidence="11 12">
    <name type="scientific">Qingrenia yutianensis</name>
    <dbReference type="NCBI Taxonomy" id="2763676"/>
    <lineage>
        <taxon>Bacteria</taxon>
        <taxon>Bacillati</taxon>
        <taxon>Bacillota</taxon>
        <taxon>Clostridia</taxon>
        <taxon>Eubacteriales</taxon>
        <taxon>Oscillospiraceae</taxon>
        <taxon>Qingrenia</taxon>
    </lineage>
</organism>
<keyword evidence="5 10" id="KW-0328">Glycosyltransferase</keyword>
<keyword evidence="6 10" id="KW-0808">Transferase</keyword>
<comment type="similarity">
    <text evidence="2 10">Belongs to the disproportionating enzyme family.</text>
</comment>
<dbReference type="InterPro" id="IPR017853">
    <property type="entry name" value="GH"/>
</dbReference>
<evidence type="ECO:0000256" key="1">
    <source>
        <dbReference type="ARBA" id="ARBA00000439"/>
    </source>
</evidence>
<dbReference type="AlphaFoldDB" id="A0A926F7B8"/>
<protein>
    <recommendedName>
        <fullName evidence="4 10">4-alpha-glucanotransferase</fullName>
        <ecNumber evidence="3 10">2.4.1.25</ecNumber>
    </recommendedName>
    <alternativeName>
        <fullName evidence="8 10">Amylomaltase</fullName>
    </alternativeName>
    <alternativeName>
        <fullName evidence="9 10">Disproportionating enzyme</fullName>
    </alternativeName>
</protein>
<evidence type="ECO:0000256" key="9">
    <source>
        <dbReference type="ARBA" id="ARBA00031501"/>
    </source>
</evidence>
<dbReference type="SUPFAM" id="SSF51445">
    <property type="entry name" value="(Trans)glycosidases"/>
    <property type="match status" value="1"/>
</dbReference>
<evidence type="ECO:0000313" key="11">
    <source>
        <dbReference type="EMBL" id="MBC8595583.1"/>
    </source>
</evidence>
<dbReference type="NCBIfam" id="NF011080">
    <property type="entry name" value="PRK14508.1-3"/>
    <property type="match status" value="1"/>
</dbReference>
<dbReference type="InterPro" id="IPR003385">
    <property type="entry name" value="Glyco_hydro_77"/>
</dbReference>
<keyword evidence="12" id="KW-1185">Reference proteome</keyword>